<dbReference type="Pfam" id="PF04199">
    <property type="entry name" value="Cyclase"/>
    <property type="match status" value="1"/>
</dbReference>
<dbReference type="PANTHER" id="PTHR34861:SF11">
    <property type="entry name" value="CYCLASE"/>
    <property type="match status" value="1"/>
</dbReference>
<dbReference type="InterPro" id="IPR037175">
    <property type="entry name" value="KFase_sf"/>
</dbReference>
<evidence type="ECO:0000313" key="2">
    <source>
        <dbReference type="Proteomes" id="UP000516957"/>
    </source>
</evidence>
<dbReference type="RefSeq" id="WP_179614981.1">
    <property type="nucleotide sequence ID" value="NZ_CP059163.1"/>
</dbReference>
<dbReference type="GO" id="GO:0019441">
    <property type="term" value="P:L-tryptophan catabolic process to kynurenine"/>
    <property type="evidence" value="ECO:0007669"/>
    <property type="project" value="InterPro"/>
</dbReference>
<protein>
    <submittedName>
        <fullName evidence="1">Kynurenine formamidase</fullName>
    </submittedName>
</protein>
<keyword evidence="2" id="KW-1185">Reference proteome</keyword>
<proteinExistence type="predicted"/>
<dbReference type="InterPro" id="IPR007325">
    <property type="entry name" value="KFase/CYL"/>
</dbReference>
<reference evidence="1 2" key="1">
    <citation type="submission" date="2020-07" db="EMBL/GenBank/DDBJ databases">
        <title>Sequencing the genomes of 1000 actinobacteria strains.</title>
        <authorList>
            <person name="Klenk H.-P."/>
        </authorList>
    </citation>
    <scope>NUCLEOTIDE SEQUENCE [LARGE SCALE GENOMIC DNA]</scope>
    <source>
        <strain evidence="1 2">DSM 18965</strain>
    </source>
</reference>
<dbReference type="SUPFAM" id="SSF102198">
    <property type="entry name" value="Putative cyclase"/>
    <property type="match status" value="1"/>
</dbReference>
<dbReference type="AlphaFoldDB" id="A0A7Y9F0M0"/>
<gene>
    <name evidence="1" type="ORF">BKA08_001419</name>
</gene>
<dbReference type="GO" id="GO:0004061">
    <property type="term" value="F:arylformamidase activity"/>
    <property type="evidence" value="ECO:0007669"/>
    <property type="project" value="InterPro"/>
</dbReference>
<sequence>MSDGRRSIPCYRDLPDGDAAGVFGDDDVLGSLNRLTDERVVDAAALVRTGERFSLSAPLSWPDPPLYGRAPLEHIIVRTALGNRDDVLHNFHPQGSSQWDAFTHIRDPELGWYNRREVEDLGIETWSRRGIVGRGVLVDAAHHRAVWGRPLGWRARDTVSVDDLVAMMAADDIERRPGDVLLLRTGWTAGYQGADDATRLAVKSDPTSPGLEPTAEMLEFLWDWGVSAVASDNISVEALPPDGFVLHPHLLNRLGVPIGELWWLDALAERCRSDGRFESMLVSVPLDLPGGVGSPCNAVAIR</sequence>
<accession>A0A7Y9F0M0</accession>
<dbReference type="Proteomes" id="UP000516957">
    <property type="component" value="Unassembled WGS sequence"/>
</dbReference>
<organism evidence="1 2">
    <name type="scientific">Nocardioides marinisabuli</name>
    <dbReference type="NCBI Taxonomy" id="419476"/>
    <lineage>
        <taxon>Bacteria</taxon>
        <taxon>Bacillati</taxon>
        <taxon>Actinomycetota</taxon>
        <taxon>Actinomycetes</taxon>
        <taxon>Propionibacteriales</taxon>
        <taxon>Nocardioidaceae</taxon>
        <taxon>Nocardioides</taxon>
    </lineage>
</organism>
<dbReference type="PANTHER" id="PTHR34861">
    <property type="match status" value="1"/>
</dbReference>
<evidence type="ECO:0000313" key="1">
    <source>
        <dbReference type="EMBL" id="NYD57181.1"/>
    </source>
</evidence>
<dbReference type="EMBL" id="JACCBE010000001">
    <property type="protein sequence ID" value="NYD57181.1"/>
    <property type="molecule type" value="Genomic_DNA"/>
</dbReference>
<name>A0A7Y9F0M0_9ACTN</name>
<comment type="caution">
    <text evidence="1">The sequence shown here is derived from an EMBL/GenBank/DDBJ whole genome shotgun (WGS) entry which is preliminary data.</text>
</comment>
<dbReference type="Gene3D" id="3.50.30.50">
    <property type="entry name" value="Putative cyclase"/>
    <property type="match status" value="1"/>
</dbReference>